<dbReference type="PROSITE" id="PS00216">
    <property type="entry name" value="SUGAR_TRANSPORT_1"/>
    <property type="match status" value="1"/>
</dbReference>
<evidence type="ECO:0000256" key="1">
    <source>
        <dbReference type="ARBA" id="ARBA00004651"/>
    </source>
</evidence>
<evidence type="ECO:0000256" key="2">
    <source>
        <dbReference type="ARBA" id="ARBA00022448"/>
    </source>
</evidence>
<evidence type="ECO:0000256" key="4">
    <source>
        <dbReference type="ARBA" id="ARBA00022692"/>
    </source>
</evidence>
<dbReference type="PANTHER" id="PTHR42718">
    <property type="entry name" value="MAJOR FACILITATOR SUPERFAMILY MULTIDRUG TRANSPORTER MFSC"/>
    <property type="match status" value="1"/>
</dbReference>
<feature type="transmembrane region" description="Helical" evidence="8">
    <location>
        <begin position="262"/>
        <end position="286"/>
    </location>
</feature>
<feature type="transmembrane region" description="Helical" evidence="8">
    <location>
        <begin position="7"/>
        <end position="29"/>
    </location>
</feature>
<protein>
    <submittedName>
        <fullName evidence="10">MFS transporter</fullName>
    </submittedName>
</protein>
<dbReference type="InterPro" id="IPR005829">
    <property type="entry name" value="Sugar_transporter_CS"/>
</dbReference>
<evidence type="ECO:0000256" key="6">
    <source>
        <dbReference type="ARBA" id="ARBA00023136"/>
    </source>
</evidence>
<feature type="transmembrane region" description="Helical" evidence="8">
    <location>
        <begin position="194"/>
        <end position="214"/>
    </location>
</feature>
<dbReference type="InterPro" id="IPR020846">
    <property type="entry name" value="MFS_dom"/>
</dbReference>
<dbReference type="Proteomes" id="UP001501777">
    <property type="component" value="Unassembled WGS sequence"/>
</dbReference>
<evidence type="ECO:0000313" key="10">
    <source>
        <dbReference type="EMBL" id="GAA2472304.1"/>
    </source>
</evidence>
<dbReference type="InterPro" id="IPR036259">
    <property type="entry name" value="MFS_trans_sf"/>
</dbReference>
<dbReference type="InterPro" id="IPR004638">
    <property type="entry name" value="EmrB-like"/>
</dbReference>
<evidence type="ECO:0000256" key="7">
    <source>
        <dbReference type="ARBA" id="ARBA00023251"/>
    </source>
</evidence>
<dbReference type="Gene3D" id="1.20.1720.10">
    <property type="entry name" value="Multidrug resistance protein D"/>
    <property type="match status" value="1"/>
</dbReference>
<dbReference type="RefSeq" id="WP_344398164.1">
    <property type="nucleotide sequence ID" value="NZ_BAAASG010000002.1"/>
</dbReference>
<dbReference type="InterPro" id="IPR011701">
    <property type="entry name" value="MFS"/>
</dbReference>
<keyword evidence="6 8" id="KW-0472">Membrane</keyword>
<gene>
    <name evidence="10" type="ORF">GCM10010276_03480</name>
</gene>
<feature type="transmembrane region" description="Helical" evidence="8">
    <location>
        <begin position="328"/>
        <end position="347"/>
    </location>
</feature>
<feature type="transmembrane region" description="Helical" evidence="8">
    <location>
        <begin position="160"/>
        <end position="182"/>
    </location>
</feature>
<keyword evidence="5 8" id="KW-1133">Transmembrane helix</keyword>
<dbReference type="PANTHER" id="PTHR42718:SF48">
    <property type="entry name" value="CONSERVED TWO-DOMAIN MEMBRANE PROTEIN-RELATED"/>
    <property type="match status" value="1"/>
</dbReference>
<evidence type="ECO:0000256" key="8">
    <source>
        <dbReference type="SAM" id="Phobius"/>
    </source>
</evidence>
<keyword evidence="3" id="KW-1003">Cell membrane</keyword>
<feature type="transmembrane region" description="Helical" evidence="8">
    <location>
        <begin position="74"/>
        <end position="93"/>
    </location>
</feature>
<accession>A0ABP5Y4D1</accession>
<feature type="transmembrane region" description="Helical" evidence="8">
    <location>
        <begin position="44"/>
        <end position="62"/>
    </location>
</feature>
<proteinExistence type="predicted"/>
<keyword evidence="4 8" id="KW-0812">Transmembrane</keyword>
<comment type="caution">
    <text evidence="10">The sequence shown here is derived from an EMBL/GenBank/DDBJ whole genome shotgun (WGS) entry which is preliminary data.</text>
</comment>
<feature type="transmembrane region" description="Helical" evidence="8">
    <location>
        <begin position="220"/>
        <end position="242"/>
    </location>
</feature>
<feature type="domain" description="Major facilitator superfamily (MFS) profile" evidence="9">
    <location>
        <begin position="7"/>
        <end position="451"/>
    </location>
</feature>
<dbReference type="NCBIfam" id="TIGR00711">
    <property type="entry name" value="efflux_EmrB"/>
    <property type="match status" value="1"/>
</dbReference>
<dbReference type="PROSITE" id="PS50850">
    <property type="entry name" value="MFS"/>
    <property type="match status" value="1"/>
</dbReference>
<dbReference type="EMBL" id="BAAASG010000002">
    <property type="protein sequence ID" value="GAA2472304.1"/>
    <property type="molecule type" value="Genomic_DNA"/>
</dbReference>
<keyword evidence="11" id="KW-1185">Reference proteome</keyword>
<evidence type="ECO:0000256" key="5">
    <source>
        <dbReference type="ARBA" id="ARBA00022989"/>
    </source>
</evidence>
<feature type="transmembrane region" description="Helical" evidence="8">
    <location>
        <begin position="428"/>
        <end position="446"/>
    </location>
</feature>
<feature type="transmembrane region" description="Helical" evidence="8">
    <location>
        <begin position="298"/>
        <end position="316"/>
    </location>
</feature>
<dbReference type="Pfam" id="PF07690">
    <property type="entry name" value="MFS_1"/>
    <property type="match status" value="2"/>
</dbReference>
<feature type="transmembrane region" description="Helical" evidence="8">
    <location>
        <begin position="397"/>
        <end position="416"/>
    </location>
</feature>
<comment type="subcellular location">
    <subcellularLocation>
        <location evidence="1">Cell membrane</location>
        <topology evidence="1">Multi-pass membrane protein</topology>
    </subcellularLocation>
</comment>
<evidence type="ECO:0000259" key="9">
    <source>
        <dbReference type="PROSITE" id="PS50850"/>
    </source>
</evidence>
<organism evidence="10 11">
    <name type="scientific">Streptomyces longisporus</name>
    <dbReference type="NCBI Taxonomy" id="1948"/>
    <lineage>
        <taxon>Bacteria</taxon>
        <taxon>Bacillati</taxon>
        <taxon>Actinomycetota</taxon>
        <taxon>Actinomycetes</taxon>
        <taxon>Kitasatosporales</taxon>
        <taxon>Streptomycetaceae</taxon>
        <taxon>Streptomyces</taxon>
    </lineage>
</organism>
<feature type="transmembrane region" description="Helical" evidence="8">
    <location>
        <begin position="99"/>
        <end position="121"/>
    </location>
</feature>
<reference evidence="11" key="1">
    <citation type="journal article" date="2019" name="Int. J. Syst. Evol. Microbiol.">
        <title>The Global Catalogue of Microorganisms (GCM) 10K type strain sequencing project: providing services to taxonomists for standard genome sequencing and annotation.</title>
        <authorList>
            <consortium name="The Broad Institute Genomics Platform"/>
            <consortium name="The Broad Institute Genome Sequencing Center for Infectious Disease"/>
            <person name="Wu L."/>
            <person name="Ma J."/>
        </authorList>
    </citation>
    <scope>NUCLEOTIDE SEQUENCE [LARGE SCALE GENOMIC DNA]</scope>
    <source>
        <strain evidence="11">JCM 4395</strain>
    </source>
</reference>
<dbReference type="CDD" id="cd17321">
    <property type="entry name" value="MFS_MMR_MDR_like"/>
    <property type="match status" value="1"/>
</dbReference>
<name>A0ABP5Y4D1_STRLO</name>
<dbReference type="PRINTS" id="PR01036">
    <property type="entry name" value="TCRTETB"/>
</dbReference>
<feature type="transmembrane region" description="Helical" evidence="8">
    <location>
        <begin position="353"/>
        <end position="376"/>
    </location>
</feature>
<dbReference type="SUPFAM" id="SSF103473">
    <property type="entry name" value="MFS general substrate transporter"/>
    <property type="match status" value="1"/>
</dbReference>
<sequence length="471" mass="48286">MERRWKVLVVTSAVVFMALLDVTIVNIAFTDLGRSFPRDSLADLSWVLNGYSVVFAAALVPAGRLADRYGRRRLFLAGLLLFLAASVTSGLAASVPVLVAARVVQALGAATVLPTSLSLTLPEFAPERRGTAIALSTAAGAVAAGVGPSLGGLLVDWQGWRAVFFVNLVIGLPALVAAARLLRESRDEQATGVPDVLGALLLVGAVGGLALGIVKGADWGWSSGGVLAAFGTAAVLLPLFVLRSVTHTTPVADLGLFRLRSFTVATVGTFVFGAGFFASLLCNVLFLTTAWHWPVLRAGTAVTPGPVMAALMAPLAGRLTDRYGPRVAAVPGTLLFGTGPLLLALTATARPHYWPLLFPAAVITGVGVGLSLPALGGAAVLELPPPSLATGIGMTSALRQLGAVVGVAALVVLLGTPGPEALGGFRHAWLMITGAGWLAAVVSLALGRVRAPRPETDKAGGQRLTPLKEAP</sequence>
<keyword evidence="2" id="KW-0813">Transport</keyword>
<keyword evidence="7" id="KW-0046">Antibiotic resistance</keyword>
<dbReference type="Gene3D" id="1.20.1250.20">
    <property type="entry name" value="MFS general substrate transporter like domains"/>
    <property type="match status" value="1"/>
</dbReference>
<evidence type="ECO:0000313" key="11">
    <source>
        <dbReference type="Proteomes" id="UP001501777"/>
    </source>
</evidence>
<evidence type="ECO:0000256" key="3">
    <source>
        <dbReference type="ARBA" id="ARBA00022475"/>
    </source>
</evidence>
<feature type="transmembrane region" description="Helical" evidence="8">
    <location>
        <begin position="133"/>
        <end position="154"/>
    </location>
</feature>